<feature type="region of interest" description="Disordered" evidence="1">
    <location>
        <begin position="1"/>
        <end position="25"/>
    </location>
</feature>
<protein>
    <submittedName>
        <fullName evidence="2">Uncharacterized protein</fullName>
    </submittedName>
</protein>
<proteinExistence type="predicted"/>
<dbReference type="EMBL" id="JBJUIK010000017">
    <property type="protein sequence ID" value="KAL3498024.1"/>
    <property type="molecule type" value="Genomic_DNA"/>
</dbReference>
<reference evidence="2 3" key="1">
    <citation type="submission" date="2024-11" db="EMBL/GenBank/DDBJ databases">
        <title>A near-complete genome assembly of Cinchona calisaya.</title>
        <authorList>
            <person name="Lian D.C."/>
            <person name="Zhao X.W."/>
            <person name="Wei L."/>
        </authorList>
    </citation>
    <scope>NUCLEOTIDE SEQUENCE [LARGE SCALE GENOMIC DNA]</scope>
    <source>
        <tissue evidence="2">Nenye</tissue>
    </source>
</reference>
<dbReference type="AlphaFoldDB" id="A0ABD2XUV8"/>
<sequence>MMGVENDKSDYGGCYDEDKRDDNGNVKNDTVLYNVVGIKFVKFNMRFMTKQNMLRYNIIRIKKRGLTNMQNAMLDDLNMYYMALQGLDLCADPHDISSNSESFSDDEGESKRTKKTKKK</sequence>
<accession>A0ABD2XUV8</accession>
<evidence type="ECO:0000256" key="1">
    <source>
        <dbReference type="SAM" id="MobiDB-lite"/>
    </source>
</evidence>
<keyword evidence="3" id="KW-1185">Reference proteome</keyword>
<dbReference type="Proteomes" id="UP001630127">
    <property type="component" value="Unassembled WGS sequence"/>
</dbReference>
<evidence type="ECO:0000313" key="2">
    <source>
        <dbReference type="EMBL" id="KAL3498024.1"/>
    </source>
</evidence>
<name>A0ABD2XUV8_9GENT</name>
<gene>
    <name evidence="2" type="ORF">ACH5RR_040756</name>
</gene>
<feature type="compositionally biased region" description="Basic and acidic residues" evidence="1">
    <location>
        <begin position="1"/>
        <end position="24"/>
    </location>
</feature>
<feature type="region of interest" description="Disordered" evidence="1">
    <location>
        <begin position="98"/>
        <end position="119"/>
    </location>
</feature>
<organism evidence="2 3">
    <name type="scientific">Cinchona calisaya</name>
    <dbReference type="NCBI Taxonomy" id="153742"/>
    <lineage>
        <taxon>Eukaryota</taxon>
        <taxon>Viridiplantae</taxon>
        <taxon>Streptophyta</taxon>
        <taxon>Embryophyta</taxon>
        <taxon>Tracheophyta</taxon>
        <taxon>Spermatophyta</taxon>
        <taxon>Magnoliopsida</taxon>
        <taxon>eudicotyledons</taxon>
        <taxon>Gunneridae</taxon>
        <taxon>Pentapetalae</taxon>
        <taxon>asterids</taxon>
        <taxon>lamiids</taxon>
        <taxon>Gentianales</taxon>
        <taxon>Rubiaceae</taxon>
        <taxon>Cinchonoideae</taxon>
        <taxon>Cinchoneae</taxon>
        <taxon>Cinchona</taxon>
    </lineage>
</organism>
<evidence type="ECO:0000313" key="3">
    <source>
        <dbReference type="Proteomes" id="UP001630127"/>
    </source>
</evidence>
<comment type="caution">
    <text evidence="2">The sequence shown here is derived from an EMBL/GenBank/DDBJ whole genome shotgun (WGS) entry which is preliminary data.</text>
</comment>